<dbReference type="InterPro" id="IPR045889">
    <property type="entry name" value="MES/HNL"/>
</dbReference>
<dbReference type="GO" id="GO:0009696">
    <property type="term" value="P:salicylic acid metabolic process"/>
    <property type="evidence" value="ECO:0007669"/>
    <property type="project" value="TreeGrafter"/>
</dbReference>
<dbReference type="EMBL" id="JARAOO010000010">
    <property type="protein sequence ID" value="KAJ7952906.1"/>
    <property type="molecule type" value="Genomic_DNA"/>
</dbReference>
<evidence type="ECO:0000259" key="1">
    <source>
        <dbReference type="Pfam" id="PF12697"/>
    </source>
</evidence>
<evidence type="ECO:0000313" key="3">
    <source>
        <dbReference type="Proteomes" id="UP001163823"/>
    </source>
</evidence>
<dbReference type="PANTHER" id="PTHR10992">
    <property type="entry name" value="METHYLESTERASE FAMILY MEMBER"/>
    <property type="match status" value="1"/>
</dbReference>
<keyword evidence="3" id="KW-1185">Reference proteome</keyword>
<sequence length="239" mass="27010">METGKHFVLVHGVSNGAWSWYKLVTLLKSAGHRVTALDLGACGINLKHLKDIVSIFDYMQPLMQFLANLPQDEKIILVGHSFGGFSISLAMENFPEKILVAAYVTAFMPNHTSPPATLLEEMNSKKAPKFGPDFLATRIYQNCSAEDLELARLLVRPTKYFIEDLANNSLLSESKFGSVNRVYVVCDEDMFIKEDFQRWMIGNNPPKEVKLVNGADHMVMFSKPKELFQCLQEIAEKYN</sequence>
<evidence type="ECO:0000313" key="2">
    <source>
        <dbReference type="EMBL" id="KAJ7952906.1"/>
    </source>
</evidence>
<organism evidence="2 3">
    <name type="scientific">Quillaja saponaria</name>
    <name type="common">Soap bark tree</name>
    <dbReference type="NCBI Taxonomy" id="32244"/>
    <lineage>
        <taxon>Eukaryota</taxon>
        <taxon>Viridiplantae</taxon>
        <taxon>Streptophyta</taxon>
        <taxon>Embryophyta</taxon>
        <taxon>Tracheophyta</taxon>
        <taxon>Spermatophyta</taxon>
        <taxon>Magnoliopsida</taxon>
        <taxon>eudicotyledons</taxon>
        <taxon>Gunneridae</taxon>
        <taxon>Pentapetalae</taxon>
        <taxon>rosids</taxon>
        <taxon>fabids</taxon>
        <taxon>Fabales</taxon>
        <taxon>Quillajaceae</taxon>
        <taxon>Quillaja</taxon>
    </lineage>
</organism>
<comment type="caution">
    <text evidence="2">The sequence shown here is derived from an EMBL/GenBank/DDBJ whole genome shotgun (WGS) entry which is preliminary data.</text>
</comment>
<dbReference type="InterPro" id="IPR029058">
    <property type="entry name" value="AB_hydrolase_fold"/>
</dbReference>
<protein>
    <submittedName>
        <fullName evidence="2">Salicylic acid-binding protein 2</fullName>
    </submittedName>
</protein>
<accession>A0AAD7L8W3</accession>
<reference evidence="2" key="1">
    <citation type="journal article" date="2023" name="Science">
        <title>Elucidation of the pathway for biosynthesis of saponin adjuvants from the soapbark tree.</title>
        <authorList>
            <person name="Reed J."/>
            <person name="Orme A."/>
            <person name="El-Demerdash A."/>
            <person name="Owen C."/>
            <person name="Martin L.B.B."/>
            <person name="Misra R.C."/>
            <person name="Kikuchi S."/>
            <person name="Rejzek M."/>
            <person name="Martin A.C."/>
            <person name="Harkess A."/>
            <person name="Leebens-Mack J."/>
            <person name="Louveau T."/>
            <person name="Stephenson M.J."/>
            <person name="Osbourn A."/>
        </authorList>
    </citation>
    <scope>NUCLEOTIDE SEQUENCE</scope>
    <source>
        <strain evidence="2">S10</strain>
    </source>
</reference>
<dbReference type="SUPFAM" id="SSF53474">
    <property type="entry name" value="alpha/beta-Hydrolases"/>
    <property type="match status" value="1"/>
</dbReference>
<dbReference type="Proteomes" id="UP001163823">
    <property type="component" value="Chromosome 10"/>
</dbReference>
<dbReference type="GO" id="GO:0080031">
    <property type="term" value="F:methyl salicylate esterase activity"/>
    <property type="evidence" value="ECO:0007669"/>
    <property type="project" value="TreeGrafter"/>
</dbReference>
<dbReference type="PANTHER" id="PTHR10992:SF943">
    <property type="entry name" value="METHYLESTERASE 10"/>
    <property type="match status" value="1"/>
</dbReference>
<gene>
    <name evidence="2" type="ORF">O6P43_024675</name>
</gene>
<dbReference type="KEGG" id="qsa:O6P43_024675"/>
<dbReference type="Pfam" id="PF12697">
    <property type="entry name" value="Abhydrolase_6"/>
    <property type="match status" value="1"/>
</dbReference>
<dbReference type="GO" id="GO:0080030">
    <property type="term" value="F:methyl indole-3-acetate esterase activity"/>
    <property type="evidence" value="ECO:0007669"/>
    <property type="project" value="TreeGrafter"/>
</dbReference>
<dbReference type="Gene3D" id="3.40.50.1820">
    <property type="entry name" value="alpha/beta hydrolase"/>
    <property type="match status" value="1"/>
</dbReference>
<dbReference type="AlphaFoldDB" id="A0AAD7L8W3"/>
<name>A0AAD7L8W3_QUISA</name>
<feature type="domain" description="AB hydrolase-1" evidence="1">
    <location>
        <begin position="7"/>
        <end position="228"/>
    </location>
</feature>
<dbReference type="GO" id="GO:0009694">
    <property type="term" value="P:jasmonic acid metabolic process"/>
    <property type="evidence" value="ECO:0007669"/>
    <property type="project" value="TreeGrafter"/>
</dbReference>
<dbReference type="InterPro" id="IPR000073">
    <property type="entry name" value="AB_hydrolase_1"/>
</dbReference>
<dbReference type="GO" id="GO:0080032">
    <property type="term" value="F:methyl jasmonate esterase activity"/>
    <property type="evidence" value="ECO:0007669"/>
    <property type="project" value="TreeGrafter"/>
</dbReference>
<proteinExistence type="predicted"/>